<comment type="cofactor">
    <cofactor evidence="8">
        <name>tungstopterin</name>
        <dbReference type="ChEBI" id="CHEBI:30402"/>
    </cofactor>
</comment>
<sequence>MIIMYGVTGKILNINLTDQSVKVESLSEELYRKYLGGYGLGAYYIYNHIKPGCDPLGPDNILGFIPGLLTGSVAPMTGRFIVCGKSPLTGKGKRTNGEECTGGWGNANSGGTFGPAIRKAGFDGIFITGVAANPTYLLIEKDSITLESAASLWGKDCVETEEILKERHGKSVKVSSIGRAGENKSLIAGIVNDKGRIAARSGLGAVMGSKNLKALCLKGNTKVDFAAKPHMLELSKAYNKKIKSQLKSKMIRGMIPMFDVMTPLIRVLKMPIGGDGPLMSRIVSNGFGGAAMGTTMVNVLSSQNGDSPVKNYKGVGYKDFPWKSAMNFRGKTLKSKMKRQYGCFSCPVRCGAILEHDELPYDDKETHRPEYETCAAFGSLILNYDLDVLMQANEYLNRTGMDTISAGNIVAYVHECVENQIFTKDDFKCNAYPDGFLPSWGESQFILPLLKMIVNREGLGDKLADGLYMIKQHFPQTAAYAITSNGQELPMHDLRLDPGLGLTYLTDPTPGRHTAGTIDFEGGMGLNYFLKEVEFKNSKDPYQKGFHSADVVKVHQLIETLGFCIFGNNFGRYPFVEMIEAAFGWKFTAEEILTTGQRIQTLRQMFNAREGAIRHELNQRTLGNPPLEKGPLKKISVDLEIMAQGYYEGMGFETNGVPKKSTLEKLGLEALVSDLEHCTGAPEALVNQYLSSGDKSVKSSPDVTPLRGG</sequence>
<dbReference type="Pfam" id="PF01314">
    <property type="entry name" value="AFOR_C"/>
    <property type="match status" value="1"/>
</dbReference>
<evidence type="ECO:0000313" key="10">
    <source>
        <dbReference type="EMBL" id="UYP46011.1"/>
    </source>
</evidence>
<dbReference type="SMART" id="SM00790">
    <property type="entry name" value="AFOR_N"/>
    <property type="match status" value="1"/>
</dbReference>
<dbReference type="InterPro" id="IPR001203">
    <property type="entry name" value="OxRdtase_Ald_Fedxn_C"/>
</dbReference>
<dbReference type="InterPro" id="IPR036503">
    <property type="entry name" value="Ald_Fedxn_OxRdtase_N_sf"/>
</dbReference>
<evidence type="ECO:0000256" key="7">
    <source>
        <dbReference type="ARBA" id="ARBA00023014"/>
    </source>
</evidence>
<keyword evidence="3" id="KW-0004">4Fe-4S</keyword>
<keyword evidence="5 10" id="KW-0560">Oxidoreductase</keyword>
<organism evidence="10 11">
    <name type="scientific">Candidatus Lokiarchaeum ossiferum</name>
    <dbReference type="NCBI Taxonomy" id="2951803"/>
    <lineage>
        <taxon>Archaea</taxon>
        <taxon>Promethearchaeati</taxon>
        <taxon>Promethearchaeota</taxon>
        <taxon>Promethearchaeia</taxon>
        <taxon>Promethearchaeales</taxon>
        <taxon>Promethearchaeaceae</taxon>
        <taxon>Candidatus Lokiarchaeum</taxon>
    </lineage>
</organism>
<keyword evidence="11" id="KW-1185">Reference proteome</keyword>
<dbReference type="Gene3D" id="3.60.9.10">
    <property type="entry name" value="Aldehyde ferredoxin oxidoreductase, N-terminal domain"/>
    <property type="match status" value="1"/>
</dbReference>
<dbReference type="InterPro" id="IPR013983">
    <property type="entry name" value="Ald_Fedxn_OxRdtase_N"/>
</dbReference>
<comment type="similarity">
    <text evidence="2">Belongs to the AOR/FOR family.</text>
</comment>
<protein>
    <submittedName>
        <fullName evidence="10">Tungsten-containing aldehyde ferredoxin oxidoreductase</fullName>
        <ecNumber evidence="10">1.2.7.5</ecNumber>
    </submittedName>
</protein>
<reference evidence="10" key="1">
    <citation type="submission" date="2022-09" db="EMBL/GenBank/DDBJ databases">
        <title>Actin cytoskeleton and complex cell architecture in an #Asgard archaeon.</title>
        <authorList>
            <person name="Ponce Toledo R.I."/>
            <person name="Schleper C."/>
            <person name="Rodrigues Oliveira T."/>
            <person name="Wollweber F."/>
            <person name="Xu J."/>
            <person name="Rittmann S."/>
            <person name="Klingl A."/>
            <person name="Pilhofer M."/>
        </authorList>
    </citation>
    <scope>NUCLEOTIDE SEQUENCE</scope>
    <source>
        <strain evidence="10">B-35</strain>
    </source>
</reference>
<dbReference type="Pfam" id="PF02730">
    <property type="entry name" value="AFOR_N"/>
    <property type="match status" value="1"/>
</dbReference>
<evidence type="ECO:0000256" key="6">
    <source>
        <dbReference type="ARBA" id="ARBA00023004"/>
    </source>
</evidence>
<dbReference type="Proteomes" id="UP001208689">
    <property type="component" value="Chromosome"/>
</dbReference>
<dbReference type="SUPFAM" id="SSF56228">
    <property type="entry name" value="Aldehyde ferredoxin oxidoreductase, N-terminal domain"/>
    <property type="match status" value="1"/>
</dbReference>
<dbReference type="InterPro" id="IPR051919">
    <property type="entry name" value="W-dependent_AOR"/>
</dbReference>
<keyword evidence="4" id="KW-0479">Metal-binding</keyword>
<evidence type="ECO:0000256" key="5">
    <source>
        <dbReference type="ARBA" id="ARBA00023002"/>
    </source>
</evidence>
<evidence type="ECO:0000256" key="1">
    <source>
        <dbReference type="ARBA" id="ARBA00001966"/>
    </source>
</evidence>
<dbReference type="Gene3D" id="1.10.569.10">
    <property type="entry name" value="Aldehyde Ferredoxin Oxidoreductase Protein, subunit A, domain 2"/>
    <property type="match status" value="1"/>
</dbReference>
<comment type="cofactor">
    <cofactor evidence="1">
        <name>[4Fe-4S] cluster</name>
        <dbReference type="ChEBI" id="CHEBI:49883"/>
    </cofactor>
</comment>
<dbReference type="Gene3D" id="1.10.599.10">
    <property type="entry name" value="Aldehyde Ferredoxin Oxidoreductase Protein, subunit A, domain 3"/>
    <property type="match status" value="1"/>
</dbReference>
<name>A0ABY6HRG0_9ARCH</name>
<dbReference type="GO" id="GO:0033726">
    <property type="term" value="F:aldehyde ferredoxin oxidoreductase activity"/>
    <property type="evidence" value="ECO:0007669"/>
    <property type="project" value="UniProtKB-EC"/>
</dbReference>
<evidence type="ECO:0000259" key="9">
    <source>
        <dbReference type="SMART" id="SM00790"/>
    </source>
</evidence>
<dbReference type="SUPFAM" id="SSF48310">
    <property type="entry name" value="Aldehyde ferredoxin oxidoreductase, C-terminal domains"/>
    <property type="match status" value="1"/>
</dbReference>
<dbReference type="EMBL" id="CP104013">
    <property type="protein sequence ID" value="UYP46011.1"/>
    <property type="molecule type" value="Genomic_DNA"/>
</dbReference>
<evidence type="ECO:0000256" key="4">
    <source>
        <dbReference type="ARBA" id="ARBA00022723"/>
    </source>
</evidence>
<accession>A0ABY6HRG0</accession>
<dbReference type="EC" id="1.2.7.5" evidence="10"/>
<proteinExistence type="inferred from homology"/>
<evidence type="ECO:0000256" key="3">
    <source>
        <dbReference type="ARBA" id="ARBA00022485"/>
    </source>
</evidence>
<evidence type="ECO:0000256" key="8">
    <source>
        <dbReference type="ARBA" id="ARBA00049934"/>
    </source>
</evidence>
<dbReference type="InterPro" id="IPR013985">
    <property type="entry name" value="Ald_Fedxn_OxRdtase_dom3"/>
</dbReference>
<keyword evidence="7" id="KW-0411">Iron-sulfur</keyword>
<keyword evidence="6" id="KW-0408">Iron</keyword>
<dbReference type="PANTHER" id="PTHR30038:SF0">
    <property type="entry name" value="TUNGSTEN-CONTAINING ALDEHYDE FERREDOXIN OXIDOREDUCTASE"/>
    <property type="match status" value="1"/>
</dbReference>
<feature type="domain" description="Aldehyde ferredoxin oxidoreductase N-terminal" evidence="9">
    <location>
        <begin position="7"/>
        <end position="221"/>
    </location>
</feature>
<evidence type="ECO:0000313" key="11">
    <source>
        <dbReference type="Proteomes" id="UP001208689"/>
    </source>
</evidence>
<dbReference type="InterPro" id="IPR013984">
    <property type="entry name" value="Ald_Fedxn_OxRdtase_dom2"/>
</dbReference>
<evidence type="ECO:0000256" key="2">
    <source>
        <dbReference type="ARBA" id="ARBA00011032"/>
    </source>
</evidence>
<gene>
    <name evidence="10" type="ORF">NEF87_002296</name>
</gene>
<dbReference type="InterPro" id="IPR036021">
    <property type="entry name" value="Tungsten_al_ferr_oxy-like_C"/>
</dbReference>
<dbReference type="PANTHER" id="PTHR30038">
    <property type="entry name" value="ALDEHYDE FERREDOXIN OXIDOREDUCTASE"/>
    <property type="match status" value="1"/>
</dbReference>